<dbReference type="Proteomes" id="UP001190700">
    <property type="component" value="Unassembled WGS sequence"/>
</dbReference>
<reference evidence="1 2" key="1">
    <citation type="journal article" date="2015" name="Genome Biol. Evol.">
        <title>Comparative Genomics of a Bacterivorous Green Alga Reveals Evolutionary Causalities and Consequences of Phago-Mixotrophic Mode of Nutrition.</title>
        <authorList>
            <person name="Burns J.A."/>
            <person name="Paasch A."/>
            <person name="Narechania A."/>
            <person name="Kim E."/>
        </authorList>
    </citation>
    <scope>NUCLEOTIDE SEQUENCE [LARGE SCALE GENOMIC DNA]</scope>
    <source>
        <strain evidence="1 2">PLY_AMNH</strain>
    </source>
</reference>
<name>A0AAE0FTX9_9CHLO</name>
<organism evidence="1 2">
    <name type="scientific">Cymbomonas tetramitiformis</name>
    <dbReference type="NCBI Taxonomy" id="36881"/>
    <lineage>
        <taxon>Eukaryota</taxon>
        <taxon>Viridiplantae</taxon>
        <taxon>Chlorophyta</taxon>
        <taxon>Pyramimonadophyceae</taxon>
        <taxon>Pyramimonadales</taxon>
        <taxon>Pyramimonadaceae</taxon>
        <taxon>Cymbomonas</taxon>
    </lineage>
</organism>
<accession>A0AAE0FTX9</accession>
<protein>
    <submittedName>
        <fullName evidence="1">Uncharacterized protein</fullName>
    </submittedName>
</protein>
<dbReference type="AlphaFoldDB" id="A0AAE0FTX9"/>
<gene>
    <name evidence="1" type="ORF">CYMTET_25507</name>
</gene>
<keyword evidence="2" id="KW-1185">Reference proteome</keyword>
<sequence>MEALSAVLSDPSIAKISTDNFSEDELLALTLLAEQTVRMGIDYATLKLGWDHPESRTEYRDALSRSATCPASRKRQSESKRCLLEMIKLIADGKAQARTAIPLAFMNEIGVGSPSYEPLFQGVLRALENELVLPLRALNEGQESMTRTFNGQPVPADPIARAVSDITKNVVQGTYKEWRYNNPVGQQQLKGLSDQQIALWAESSSLQQGAVRTHEDQNDELGLFWATKIGGPSHGFDIEGQCLLPLLCNARHKVILVTTPEWPHHPAGRCHFRLLWTASSNKPLLWLETINSDFRASVDTRPWQQAVLTHAVTKAVNMNVMLWVDNYMASVLGSIVAGRGEVRRVQDRLILRPSNGVVEASDYLGHKHDWPQMTEEKTPSMQRTAFMPSGVDCGDL</sequence>
<proteinExistence type="predicted"/>
<comment type="caution">
    <text evidence="1">The sequence shown here is derived from an EMBL/GenBank/DDBJ whole genome shotgun (WGS) entry which is preliminary data.</text>
</comment>
<evidence type="ECO:0000313" key="1">
    <source>
        <dbReference type="EMBL" id="KAK3265839.1"/>
    </source>
</evidence>
<evidence type="ECO:0000313" key="2">
    <source>
        <dbReference type="Proteomes" id="UP001190700"/>
    </source>
</evidence>
<dbReference type="EMBL" id="LGRX02013663">
    <property type="protein sequence ID" value="KAK3265839.1"/>
    <property type="molecule type" value="Genomic_DNA"/>
</dbReference>